<sequence>MMEKTKTYYAHSAENRPEQKRQTLQSLFSKYEKMASRFAAFLCKFNVTRKKMNG</sequence>
<evidence type="ECO:0000256" key="1">
    <source>
        <dbReference type="SAM" id="MobiDB-lite"/>
    </source>
</evidence>
<gene>
    <name evidence="2" type="ORF">NCTC10296_02313</name>
</gene>
<evidence type="ECO:0000313" key="2">
    <source>
        <dbReference type="EMBL" id="VEF03429.1"/>
    </source>
</evidence>
<accession>A0A3S4SHU8</accession>
<reference evidence="2 3" key="1">
    <citation type="submission" date="2018-12" db="EMBL/GenBank/DDBJ databases">
        <authorList>
            <consortium name="Pathogen Informatics"/>
        </authorList>
    </citation>
    <scope>NUCLEOTIDE SEQUENCE [LARGE SCALE GENOMIC DNA]</scope>
    <source>
        <strain evidence="2 3">NCTC10296</strain>
    </source>
</reference>
<keyword evidence="3" id="KW-1185">Reference proteome</keyword>
<evidence type="ECO:0000313" key="3">
    <source>
        <dbReference type="Proteomes" id="UP000279284"/>
    </source>
</evidence>
<dbReference type="AlphaFoldDB" id="A0A3S4SHU8"/>
<organism evidence="2 3">
    <name type="scientific">Neisseria canis</name>
    <dbReference type="NCBI Taxonomy" id="493"/>
    <lineage>
        <taxon>Bacteria</taxon>
        <taxon>Pseudomonadati</taxon>
        <taxon>Pseudomonadota</taxon>
        <taxon>Betaproteobacteria</taxon>
        <taxon>Neisseriales</taxon>
        <taxon>Neisseriaceae</taxon>
        <taxon>Neisseria</taxon>
    </lineage>
</organism>
<dbReference type="KEGG" id="nci:NCTC10296_02313"/>
<dbReference type="Proteomes" id="UP000279284">
    <property type="component" value="Chromosome"/>
</dbReference>
<name>A0A3S4SHU8_9NEIS</name>
<feature type="region of interest" description="Disordered" evidence="1">
    <location>
        <begin position="1"/>
        <end position="21"/>
    </location>
</feature>
<dbReference type="EMBL" id="LR134313">
    <property type="protein sequence ID" value="VEF03429.1"/>
    <property type="molecule type" value="Genomic_DNA"/>
</dbReference>
<protein>
    <submittedName>
        <fullName evidence="2">Uncharacterized protein</fullName>
    </submittedName>
</protein>
<proteinExistence type="predicted"/>